<dbReference type="RefSeq" id="WP_240260310.1">
    <property type="nucleotide sequence ID" value="NZ_CP092488.2"/>
</dbReference>
<dbReference type="EMBL" id="CP092488">
    <property type="protein sequence ID" value="UMB68770.1"/>
    <property type="molecule type" value="Genomic_DNA"/>
</dbReference>
<reference evidence="1" key="1">
    <citation type="submission" date="2022-08" db="EMBL/GenBank/DDBJ databases">
        <title>Whole genome sequencing of non-tuberculosis mycobacteria type-strains.</title>
        <authorList>
            <person name="Igarashi Y."/>
            <person name="Osugi A."/>
            <person name="Mitarai S."/>
        </authorList>
    </citation>
    <scope>NUCLEOTIDE SEQUENCE</scope>
    <source>
        <strain evidence="1">DSM 45127</strain>
    </source>
</reference>
<gene>
    <name evidence="1" type="ORF">MKK62_20555</name>
</gene>
<dbReference type="Proteomes" id="UP001055336">
    <property type="component" value="Chromosome"/>
</dbReference>
<proteinExistence type="predicted"/>
<organism evidence="1 2">
    <name type="scientific">Mycobacterium paraterrae</name>
    <dbReference type="NCBI Taxonomy" id="577492"/>
    <lineage>
        <taxon>Bacteria</taxon>
        <taxon>Bacillati</taxon>
        <taxon>Actinomycetota</taxon>
        <taxon>Actinomycetes</taxon>
        <taxon>Mycobacteriales</taxon>
        <taxon>Mycobacteriaceae</taxon>
        <taxon>Mycobacterium</taxon>
    </lineage>
</organism>
<keyword evidence="2" id="KW-1185">Reference proteome</keyword>
<name>A0ABY3VH74_9MYCO</name>
<evidence type="ECO:0000313" key="2">
    <source>
        <dbReference type="Proteomes" id="UP001055336"/>
    </source>
</evidence>
<protein>
    <submittedName>
        <fullName evidence="1">Uncharacterized protein</fullName>
    </submittedName>
</protein>
<accession>A0ABY3VH74</accession>
<evidence type="ECO:0000313" key="1">
    <source>
        <dbReference type="EMBL" id="UMB68770.1"/>
    </source>
</evidence>
<sequence>MKNALDALPSESSAVIEEELGKADPNLLAQLRSTHEPTNEQRGAVNELLARAVVRNMGDDWVPNAQGLAVERAVKAFLEKWPLNV</sequence>